<dbReference type="EMBL" id="CAEZUA010000003">
    <property type="protein sequence ID" value="CAB4580477.1"/>
    <property type="molecule type" value="Genomic_DNA"/>
</dbReference>
<dbReference type="GO" id="GO:0005524">
    <property type="term" value="F:ATP binding"/>
    <property type="evidence" value="ECO:0007669"/>
    <property type="project" value="UniProtKB-KW"/>
</dbReference>
<dbReference type="Pfam" id="PF01812">
    <property type="entry name" value="5-FTHF_cyc-lig"/>
    <property type="match status" value="1"/>
</dbReference>
<keyword evidence="3" id="KW-0067">ATP-binding</keyword>
<dbReference type="NCBIfam" id="TIGR02727">
    <property type="entry name" value="MTHFS_bact"/>
    <property type="match status" value="1"/>
</dbReference>
<name>A0A6J6EWY3_9ZZZZ</name>
<dbReference type="GO" id="GO:0035999">
    <property type="term" value="P:tetrahydrofolate interconversion"/>
    <property type="evidence" value="ECO:0007669"/>
    <property type="project" value="TreeGrafter"/>
</dbReference>
<dbReference type="SUPFAM" id="SSF100950">
    <property type="entry name" value="NagB/RpiA/CoA transferase-like"/>
    <property type="match status" value="1"/>
</dbReference>
<protein>
    <submittedName>
        <fullName evidence="4">Unannotated protein</fullName>
    </submittedName>
</protein>
<evidence type="ECO:0000313" key="8">
    <source>
        <dbReference type="EMBL" id="CAB4797844.1"/>
    </source>
</evidence>
<dbReference type="AlphaFoldDB" id="A0A6J6EWY3"/>
<dbReference type="EMBL" id="CAFBMI010000006">
    <property type="protein sequence ID" value="CAB4891962.1"/>
    <property type="molecule type" value="Genomic_DNA"/>
</dbReference>
<evidence type="ECO:0000313" key="12">
    <source>
        <dbReference type="EMBL" id="CAB5002545.1"/>
    </source>
</evidence>
<dbReference type="GO" id="GO:0009396">
    <property type="term" value="P:folic acid-containing compound biosynthetic process"/>
    <property type="evidence" value="ECO:0007669"/>
    <property type="project" value="TreeGrafter"/>
</dbReference>
<dbReference type="EMBL" id="CAFBJH010000010">
    <property type="protein sequence ID" value="CAB4848347.1"/>
    <property type="molecule type" value="Genomic_DNA"/>
</dbReference>
<evidence type="ECO:0000313" key="5">
    <source>
        <dbReference type="EMBL" id="CAB4657451.1"/>
    </source>
</evidence>
<evidence type="ECO:0000256" key="3">
    <source>
        <dbReference type="ARBA" id="ARBA00022840"/>
    </source>
</evidence>
<organism evidence="4">
    <name type="scientific">freshwater metagenome</name>
    <dbReference type="NCBI Taxonomy" id="449393"/>
    <lineage>
        <taxon>unclassified sequences</taxon>
        <taxon>metagenomes</taxon>
        <taxon>ecological metagenomes</taxon>
    </lineage>
</organism>
<dbReference type="EMBL" id="CAEZWS010000006">
    <property type="protein sequence ID" value="CAB4657451.1"/>
    <property type="molecule type" value="Genomic_DNA"/>
</dbReference>
<dbReference type="PIRSF" id="PIRSF006806">
    <property type="entry name" value="FTHF_cligase"/>
    <property type="match status" value="1"/>
</dbReference>
<dbReference type="InterPro" id="IPR002698">
    <property type="entry name" value="FTHF_cligase"/>
</dbReference>
<dbReference type="PANTHER" id="PTHR23407:SF1">
    <property type="entry name" value="5-FORMYLTETRAHYDROFOLATE CYCLO-LIGASE"/>
    <property type="match status" value="1"/>
</dbReference>
<dbReference type="EMBL" id="CAFBOE010000016">
    <property type="protein sequence ID" value="CAB4970475.1"/>
    <property type="molecule type" value="Genomic_DNA"/>
</dbReference>
<evidence type="ECO:0000256" key="2">
    <source>
        <dbReference type="ARBA" id="ARBA00022741"/>
    </source>
</evidence>
<evidence type="ECO:0000313" key="13">
    <source>
        <dbReference type="EMBL" id="CAB5069931.1"/>
    </source>
</evidence>
<dbReference type="PANTHER" id="PTHR23407">
    <property type="entry name" value="ATPASE INHIBITOR/5-FORMYLTETRAHYDROFOLATE CYCLO-LIGASE"/>
    <property type="match status" value="1"/>
</dbReference>
<dbReference type="EMBL" id="CAFBQZ010000003">
    <property type="protein sequence ID" value="CAB5069931.1"/>
    <property type="molecule type" value="Genomic_DNA"/>
</dbReference>
<evidence type="ECO:0000313" key="10">
    <source>
        <dbReference type="EMBL" id="CAB4891962.1"/>
    </source>
</evidence>
<dbReference type="InterPro" id="IPR024185">
    <property type="entry name" value="FTHF_cligase-like_sf"/>
</dbReference>
<evidence type="ECO:0000256" key="1">
    <source>
        <dbReference type="ARBA" id="ARBA00010638"/>
    </source>
</evidence>
<evidence type="ECO:0000313" key="9">
    <source>
        <dbReference type="EMBL" id="CAB4848347.1"/>
    </source>
</evidence>
<gene>
    <name evidence="4" type="ORF">UFOPK1773_00116</name>
    <name evidence="5" type="ORF">UFOPK2288_00207</name>
    <name evidence="6" type="ORF">UFOPK2589_00145</name>
    <name evidence="7" type="ORF">UFOPK2931_00177</name>
    <name evidence="8" type="ORF">UFOPK3056_00302</name>
    <name evidence="9" type="ORF">UFOPK3287_00303</name>
    <name evidence="10" type="ORF">UFOPK3558_00161</name>
    <name evidence="11" type="ORF">UFOPK3916_00355</name>
    <name evidence="12" type="ORF">UFOPK4074_00106</name>
    <name evidence="13" type="ORF">UFOPK4372_00112</name>
</gene>
<dbReference type="EMBL" id="CAEZXT010000005">
    <property type="protein sequence ID" value="CAB4689192.1"/>
    <property type="molecule type" value="Genomic_DNA"/>
</dbReference>
<accession>A0A6J6EWY3</accession>
<dbReference type="InterPro" id="IPR037171">
    <property type="entry name" value="NagB/RpiA_transferase-like"/>
</dbReference>
<dbReference type="Gene3D" id="3.40.50.10420">
    <property type="entry name" value="NagB/RpiA/CoA transferase-like"/>
    <property type="match status" value="1"/>
</dbReference>
<sequence>MVEAHEKARLREELRQLRQKRFTNEPFLHLLSTSQVHQAKVIATYVSYGLEPSTSELNKELLATNKIVLLPRISGDSLEWVRWNGDVNMLEKRGNLLEPRGIAEKDLATIDVIVVPALYVDRDGYRLGQGGGYYDRALASIPAWKIALVHEGEVGEEQLPRESHDICVDAVATSKNLKIF</sequence>
<reference evidence="4" key="1">
    <citation type="submission" date="2020-05" db="EMBL/GenBank/DDBJ databases">
        <authorList>
            <person name="Chiriac C."/>
            <person name="Salcher M."/>
            <person name="Ghai R."/>
            <person name="Kavagutti S V."/>
        </authorList>
    </citation>
    <scope>NUCLEOTIDE SEQUENCE</scope>
</reference>
<evidence type="ECO:0000313" key="7">
    <source>
        <dbReference type="EMBL" id="CAB4771601.1"/>
    </source>
</evidence>
<dbReference type="GO" id="GO:0030272">
    <property type="term" value="F:5-formyltetrahydrofolate cyclo-ligase activity"/>
    <property type="evidence" value="ECO:0007669"/>
    <property type="project" value="TreeGrafter"/>
</dbReference>
<keyword evidence="2" id="KW-0547">Nucleotide-binding</keyword>
<evidence type="ECO:0000313" key="11">
    <source>
        <dbReference type="EMBL" id="CAB4970475.1"/>
    </source>
</evidence>
<dbReference type="EMBL" id="CAEZZZ010000004">
    <property type="protein sequence ID" value="CAB4771601.1"/>
    <property type="molecule type" value="Genomic_DNA"/>
</dbReference>
<evidence type="ECO:0000313" key="6">
    <source>
        <dbReference type="EMBL" id="CAB4689192.1"/>
    </source>
</evidence>
<proteinExistence type="inferred from homology"/>
<dbReference type="EMBL" id="CAFBPG010000004">
    <property type="protein sequence ID" value="CAB5002545.1"/>
    <property type="molecule type" value="Genomic_DNA"/>
</dbReference>
<comment type="similarity">
    <text evidence="1">Belongs to the 5-formyltetrahydrofolate cyclo-ligase family.</text>
</comment>
<evidence type="ECO:0000313" key="4">
    <source>
        <dbReference type="EMBL" id="CAB4580477.1"/>
    </source>
</evidence>
<dbReference type="EMBL" id="CAFAAR010000014">
    <property type="protein sequence ID" value="CAB4797844.1"/>
    <property type="molecule type" value="Genomic_DNA"/>
</dbReference>